<dbReference type="FunFam" id="3.30.950.10:FF:000004">
    <property type="entry name" value="Diphthine synthase putative"/>
    <property type="match status" value="1"/>
</dbReference>
<sequence length="274" mass="30596">MFYLIGLGLGDSKDVTVKGLEIIKKCSRVYLESYTSILSCGLEKLEEFYGRKLIVADRDLVEQGADDILEGANDEDVALLVVGDPFGATTHTDLILRAKEKNITYQVVHNASILNAVGCCGLQLYSFGETVSIPYWTEDWKPDSFYDKILSNYNRNLHTLCLLDIKVKEPTLESLTRKKKEYLPPRFMSVSEASSQLVDIINKRGFQTESQELTGESLCIGMARVGSETQAITACSLKSMVHIDLGKPLHSLIIPAPSLHPLESEYLEQFRVPQ</sequence>
<evidence type="ECO:0000313" key="11">
    <source>
        <dbReference type="EMBL" id="KAF2898688.1"/>
    </source>
</evidence>
<proteinExistence type="inferred from homology"/>
<dbReference type="GO" id="GO:0032259">
    <property type="term" value="P:methylation"/>
    <property type="evidence" value="ECO:0007669"/>
    <property type="project" value="UniProtKB-KW"/>
</dbReference>
<evidence type="ECO:0000313" key="12">
    <source>
        <dbReference type="Proteomes" id="UP000801492"/>
    </source>
</evidence>
<dbReference type="InterPro" id="IPR000878">
    <property type="entry name" value="4pyrrol_Mease"/>
</dbReference>
<dbReference type="GO" id="GO:0141133">
    <property type="term" value="F:diphthine methyl ester synthase activity"/>
    <property type="evidence" value="ECO:0007669"/>
    <property type="project" value="UniProtKB-EC"/>
</dbReference>
<dbReference type="InterPro" id="IPR014776">
    <property type="entry name" value="4pyrrole_Mease_sub2"/>
</dbReference>
<dbReference type="InterPro" id="IPR035996">
    <property type="entry name" value="4pyrrol_Methylase_sf"/>
</dbReference>
<evidence type="ECO:0000256" key="7">
    <source>
        <dbReference type="ARBA" id="ARBA00022691"/>
    </source>
</evidence>
<dbReference type="FunFam" id="3.40.1010.10:FF:000004">
    <property type="entry name" value="Putative diphthine synthase"/>
    <property type="match status" value="1"/>
</dbReference>
<feature type="binding site" evidence="9">
    <location>
        <position position="87"/>
    </location>
    <ligand>
        <name>S-adenosyl-L-methionine</name>
        <dbReference type="ChEBI" id="CHEBI:59789"/>
    </ligand>
</feature>
<dbReference type="EC" id="2.1.1.314" evidence="4"/>
<dbReference type="PANTHER" id="PTHR10882">
    <property type="entry name" value="DIPHTHINE SYNTHASE"/>
    <property type="match status" value="1"/>
</dbReference>
<dbReference type="EMBL" id="VTPC01003351">
    <property type="protein sequence ID" value="KAF2898688.1"/>
    <property type="molecule type" value="Genomic_DNA"/>
</dbReference>
<evidence type="ECO:0000256" key="6">
    <source>
        <dbReference type="ARBA" id="ARBA00022679"/>
    </source>
</evidence>
<dbReference type="PANTHER" id="PTHR10882:SF0">
    <property type="entry name" value="DIPHTHINE METHYL ESTER SYNTHASE"/>
    <property type="match status" value="1"/>
</dbReference>
<evidence type="ECO:0000256" key="4">
    <source>
        <dbReference type="ARBA" id="ARBA00011927"/>
    </source>
</evidence>
<dbReference type="CDD" id="cd11647">
    <property type="entry name" value="DHP5_DphB"/>
    <property type="match status" value="1"/>
</dbReference>
<dbReference type="UniPathway" id="UPA00559"/>
<gene>
    <name evidence="11" type="ORF">ILUMI_07489</name>
</gene>
<evidence type="ECO:0000256" key="8">
    <source>
        <dbReference type="ARBA" id="ARBA00048752"/>
    </source>
</evidence>
<keyword evidence="6" id="KW-0808">Transferase</keyword>
<keyword evidence="7 9" id="KW-0949">S-adenosyl-L-methionine</keyword>
<evidence type="ECO:0000256" key="2">
    <source>
        <dbReference type="ARBA" id="ARBA00005156"/>
    </source>
</evidence>
<dbReference type="Gene3D" id="3.30.950.10">
    <property type="entry name" value="Methyltransferase, Cobalt-precorrin-4 Transmethylase, Domain 2"/>
    <property type="match status" value="1"/>
</dbReference>
<dbReference type="AlphaFoldDB" id="A0A8K0D3G9"/>
<dbReference type="GO" id="GO:0017183">
    <property type="term" value="P:protein histidyl modification to diphthamide"/>
    <property type="evidence" value="ECO:0007669"/>
    <property type="project" value="UniProtKB-UniPathway"/>
</dbReference>
<comment type="catalytic activity">
    <reaction evidence="8">
        <text>2-[(3S)-amino-3-carboxypropyl]-L-histidyl-[translation elongation factor 2] + 4 S-adenosyl-L-methionine = diphthine methyl ester-[translation elongation factor 2] + 4 S-adenosyl-L-homocysteine + 3 H(+)</text>
        <dbReference type="Rhea" id="RHEA:42652"/>
        <dbReference type="Rhea" id="RHEA-COMP:9749"/>
        <dbReference type="Rhea" id="RHEA-COMP:10173"/>
        <dbReference type="ChEBI" id="CHEBI:15378"/>
        <dbReference type="ChEBI" id="CHEBI:57856"/>
        <dbReference type="ChEBI" id="CHEBI:59789"/>
        <dbReference type="ChEBI" id="CHEBI:73995"/>
        <dbReference type="ChEBI" id="CHEBI:79005"/>
        <dbReference type="EC" id="2.1.1.314"/>
    </reaction>
</comment>
<dbReference type="InterPro" id="IPR014777">
    <property type="entry name" value="4pyrrole_Mease_sub1"/>
</dbReference>
<comment type="caution">
    <text evidence="11">The sequence shown here is derived from an EMBL/GenBank/DDBJ whole genome shotgun (WGS) entry which is preliminary data.</text>
</comment>
<protein>
    <recommendedName>
        <fullName evidence="4">diphthine methyl ester synthase</fullName>
        <ecNumber evidence="4">2.1.1.314</ecNumber>
    </recommendedName>
</protein>
<feature type="binding site" evidence="9">
    <location>
        <position position="84"/>
    </location>
    <ligand>
        <name>S-adenosyl-L-methionine</name>
        <dbReference type="ChEBI" id="CHEBI:59789"/>
    </ligand>
</feature>
<keyword evidence="12" id="KW-1185">Reference proteome</keyword>
<feature type="domain" description="Tetrapyrrole methylase" evidence="10">
    <location>
        <begin position="1"/>
        <end position="183"/>
    </location>
</feature>
<comment type="pathway">
    <text evidence="2">Protein modification; peptidyl-diphthamide biosynthesis.</text>
</comment>
<dbReference type="PIRSF" id="PIRSF036432">
    <property type="entry name" value="Diphthine_synth"/>
    <property type="match status" value="1"/>
</dbReference>
<feature type="binding site" evidence="9">
    <location>
        <position position="250"/>
    </location>
    <ligand>
        <name>S-adenosyl-L-methionine</name>
        <dbReference type="ChEBI" id="CHEBI:59789"/>
    </ligand>
</feature>
<dbReference type="HAMAP" id="MF_01084">
    <property type="entry name" value="Diphthine_synth"/>
    <property type="match status" value="1"/>
</dbReference>
<evidence type="ECO:0000256" key="9">
    <source>
        <dbReference type="PIRSR" id="PIRSR036432-1"/>
    </source>
</evidence>
<evidence type="ECO:0000256" key="3">
    <source>
        <dbReference type="ARBA" id="ARBA00006729"/>
    </source>
</evidence>
<comment type="similarity">
    <text evidence="3">Belongs to the diphthine synthase family.</text>
</comment>
<dbReference type="SUPFAM" id="SSF53790">
    <property type="entry name" value="Tetrapyrrole methylase"/>
    <property type="match status" value="1"/>
</dbReference>
<keyword evidence="5" id="KW-0489">Methyltransferase</keyword>
<dbReference type="Pfam" id="PF00590">
    <property type="entry name" value="TP_methylase"/>
    <property type="match status" value="1"/>
</dbReference>
<evidence type="ECO:0000256" key="1">
    <source>
        <dbReference type="ARBA" id="ARBA00004006"/>
    </source>
</evidence>
<organism evidence="11 12">
    <name type="scientific">Ignelater luminosus</name>
    <name type="common">Cucubano</name>
    <name type="synonym">Pyrophorus luminosus</name>
    <dbReference type="NCBI Taxonomy" id="2038154"/>
    <lineage>
        <taxon>Eukaryota</taxon>
        <taxon>Metazoa</taxon>
        <taxon>Ecdysozoa</taxon>
        <taxon>Arthropoda</taxon>
        <taxon>Hexapoda</taxon>
        <taxon>Insecta</taxon>
        <taxon>Pterygota</taxon>
        <taxon>Neoptera</taxon>
        <taxon>Endopterygota</taxon>
        <taxon>Coleoptera</taxon>
        <taxon>Polyphaga</taxon>
        <taxon>Elateriformia</taxon>
        <taxon>Elateroidea</taxon>
        <taxon>Elateridae</taxon>
        <taxon>Agrypninae</taxon>
        <taxon>Pyrophorini</taxon>
        <taxon>Ignelater</taxon>
    </lineage>
</organism>
<feature type="binding site" evidence="9">
    <location>
        <position position="163"/>
    </location>
    <ligand>
        <name>S-adenosyl-L-methionine</name>
        <dbReference type="ChEBI" id="CHEBI:59789"/>
    </ligand>
</feature>
<dbReference type="Proteomes" id="UP000801492">
    <property type="component" value="Unassembled WGS sequence"/>
</dbReference>
<dbReference type="InterPro" id="IPR004551">
    <property type="entry name" value="Dphthn_synthase"/>
</dbReference>
<name>A0A8K0D3G9_IGNLU</name>
<dbReference type="OrthoDB" id="2516at2759"/>
<comment type="function">
    <text evidence="1">S-adenosyl-L-methionine-dependent methyltransferase that catalyzes four methylations of the modified target histidine residue in translation elongation factor 2 (EF-2), to form an intermediate called diphthine methyl ester. The four successive methylation reactions represent the second step of diphthamide biosynthesis.</text>
</comment>
<reference evidence="11" key="1">
    <citation type="submission" date="2019-08" db="EMBL/GenBank/DDBJ databases">
        <title>The genome of the North American firefly Photinus pyralis.</title>
        <authorList>
            <consortium name="Photinus pyralis genome working group"/>
            <person name="Fallon T.R."/>
            <person name="Sander Lower S.E."/>
            <person name="Weng J.-K."/>
        </authorList>
    </citation>
    <scope>NUCLEOTIDE SEQUENCE</scope>
    <source>
        <strain evidence="11">TRF0915ILg1</strain>
        <tissue evidence="11">Whole body</tissue>
    </source>
</reference>
<accession>A0A8K0D3G9</accession>
<dbReference type="NCBIfam" id="TIGR00522">
    <property type="entry name" value="dph5"/>
    <property type="match status" value="1"/>
</dbReference>
<evidence type="ECO:0000256" key="5">
    <source>
        <dbReference type="ARBA" id="ARBA00022603"/>
    </source>
</evidence>
<feature type="binding site" evidence="9">
    <location>
        <position position="225"/>
    </location>
    <ligand>
        <name>S-adenosyl-L-methionine</name>
        <dbReference type="ChEBI" id="CHEBI:59789"/>
    </ligand>
</feature>
<dbReference type="Gene3D" id="3.40.1010.10">
    <property type="entry name" value="Cobalt-precorrin-4 Transmethylase, Domain 1"/>
    <property type="match status" value="1"/>
</dbReference>
<feature type="binding site" evidence="9">
    <location>
        <begin position="112"/>
        <end position="113"/>
    </location>
    <ligand>
        <name>S-adenosyl-L-methionine</name>
        <dbReference type="ChEBI" id="CHEBI:59789"/>
    </ligand>
</feature>
<evidence type="ECO:0000259" key="10">
    <source>
        <dbReference type="Pfam" id="PF00590"/>
    </source>
</evidence>
<feature type="binding site" evidence="9">
    <location>
        <position position="9"/>
    </location>
    <ligand>
        <name>S-adenosyl-L-methionine</name>
        <dbReference type="ChEBI" id="CHEBI:59789"/>
    </ligand>
</feature>